<keyword evidence="4 13" id="KW-0813">Transport</keyword>
<evidence type="ECO:0000256" key="7">
    <source>
        <dbReference type="ARBA" id="ARBA00022692"/>
    </source>
</evidence>
<dbReference type="GO" id="GO:0010045">
    <property type="term" value="P:response to nickel cation"/>
    <property type="evidence" value="ECO:0007669"/>
    <property type="project" value="TreeGrafter"/>
</dbReference>
<dbReference type="GO" id="GO:0015099">
    <property type="term" value="F:nickel cation transmembrane transporter activity"/>
    <property type="evidence" value="ECO:0007669"/>
    <property type="project" value="UniProtKB-UniRule"/>
</dbReference>
<feature type="transmembrane region" description="Helical" evidence="13">
    <location>
        <begin position="104"/>
        <end position="131"/>
    </location>
</feature>
<evidence type="ECO:0000313" key="14">
    <source>
        <dbReference type="EMBL" id="SDZ81184.1"/>
    </source>
</evidence>
<accession>A0A1H3W423</accession>
<dbReference type="GO" id="GO:0006824">
    <property type="term" value="P:cobalt ion transport"/>
    <property type="evidence" value="ECO:0007669"/>
    <property type="project" value="UniProtKB-KW"/>
</dbReference>
<dbReference type="GO" id="GO:0032025">
    <property type="term" value="P:response to cobalt ion"/>
    <property type="evidence" value="ECO:0007669"/>
    <property type="project" value="TreeGrafter"/>
</dbReference>
<dbReference type="GO" id="GO:0005886">
    <property type="term" value="C:plasma membrane"/>
    <property type="evidence" value="ECO:0007669"/>
    <property type="project" value="UniProtKB-SubCell"/>
</dbReference>
<protein>
    <recommendedName>
        <fullName evidence="13">Nickel/cobalt efflux system</fullName>
    </recommendedName>
</protein>
<keyword evidence="8 13" id="KW-1133">Transmembrane helix</keyword>
<feature type="transmembrane region" description="Helical" evidence="13">
    <location>
        <begin position="229"/>
        <end position="256"/>
    </location>
</feature>
<dbReference type="Pfam" id="PF03824">
    <property type="entry name" value="NicO"/>
    <property type="match status" value="1"/>
</dbReference>
<keyword evidence="5" id="KW-1003">Cell membrane</keyword>
<proteinExistence type="inferred from homology"/>
<evidence type="ECO:0000256" key="4">
    <source>
        <dbReference type="ARBA" id="ARBA00022448"/>
    </source>
</evidence>
<evidence type="ECO:0000256" key="3">
    <source>
        <dbReference type="ARBA" id="ARBA00022426"/>
    </source>
</evidence>
<dbReference type="EMBL" id="FNQM01000001">
    <property type="protein sequence ID" value="SDZ81184.1"/>
    <property type="molecule type" value="Genomic_DNA"/>
</dbReference>
<feature type="transmembrane region" description="Helical" evidence="13">
    <location>
        <begin position="200"/>
        <end position="223"/>
    </location>
</feature>
<comment type="similarity">
    <text evidence="13">Belongs to the NiCoT transporter (TC 2.A.52) family.</text>
</comment>
<dbReference type="AlphaFoldDB" id="A0A1H3W423"/>
<keyword evidence="6" id="KW-0533">Nickel</keyword>
<evidence type="ECO:0000256" key="9">
    <source>
        <dbReference type="ARBA" id="ARBA00023065"/>
    </source>
</evidence>
<evidence type="ECO:0000256" key="6">
    <source>
        <dbReference type="ARBA" id="ARBA00022596"/>
    </source>
</evidence>
<dbReference type="OrthoDB" id="9812956at2"/>
<dbReference type="InterPro" id="IPR011541">
    <property type="entry name" value="Ni/Co_transpt_high_affinity"/>
</dbReference>
<evidence type="ECO:0000256" key="5">
    <source>
        <dbReference type="ARBA" id="ARBA00022475"/>
    </source>
</evidence>
<keyword evidence="15" id="KW-1185">Reference proteome</keyword>
<dbReference type="PANTHER" id="PTHR40659:SF1">
    <property type="entry name" value="NICKEL_COBALT EFFLUX SYSTEM RCNA"/>
    <property type="match status" value="1"/>
</dbReference>
<evidence type="ECO:0000256" key="1">
    <source>
        <dbReference type="ARBA" id="ARBA00002510"/>
    </source>
</evidence>
<reference evidence="14 15" key="1">
    <citation type="submission" date="2016-10" db="EMBL/GenBank/DDBJ databases">
        <authorList>
            <person name="de Groot N.N."/>
        </authorList>
    </citation>
    <scope>NUCLEOTIDE SEQUENCE [LARGE SCALE GENOMIC DNA]</scope>
    <source>
        <strain evidence="14 15">DSM 15345</strain>
    </source>
</reference>
<evidence type="ECO:0000256" key="10">
    <source>
        <dbReference type="ARBA" id="ARBA00023112"/>
    </source>
</evidence>
<dbReference type="PANTHER" id="PTHR40659">
    <property type="entry name" value="NICKEL/COBALT EFFLUX SYSTEM RCNA"/>
    <property type="match status" value="1"/>
</dbReference>
<comment type="subcellular location">
    <subcellularLocation>
        <location evidence="2 13">Cell membrane</location>
        <topology evidence="2 13">Multi-pass membrane protein</topology>
    </subcellularLocation>
</comment>
<feature type="transmembrane region" description="Helical" evidence="13">
    <location>
        <begin position="63"/>
        <end position="83"/>
    </location>
</feature>
<sequence length="295" mass="28430">MSSWSVGGRRLVLAALVAVAAAAFAIWRLDGFAMLGQEAVAVQRALQNWLARGVAGVRGGEPFALATLMGAAALYGLAHAAGPGHGKALMAAAAAGTRAGAGRLALIAVLGSLAQGLTAVLVVYGGLWLVGGARALAITRSDAAFAPAGHAMLALLGLWLLWRGGRALLRPAASHGCGAGCGHDHGPDPALARDADWRMALGLILATAARPCGGAMLTLALAWGAGAPVAGVLATLAMAAGTAVVTSGAAAAAAGARQAAAFAAGPGFARAAGLAQALVGVLAAALGAAGLAATL</sequence>
<keyword evidence="7 13" id="KW-0812">Transmembrane</keyword>
<evidence type="ECO:0000256" key="11">
    <source>
        <dbReference type="ARBA" id="ARBA00023136"/>
    </source>
</evidence>
<feature type="transmembrane region" description="Helical" evidence="13">
    <location>
        <begin position="143"/>
        <end position="162"/>
    </location>
</feature>
<dbReference type="Proteomes" id="UP000198703">
    <property type="component" value="Unassembled WGS sequence"/>
</dbReference>
<keyword evidence="12" id="KW-0170">Cobalt</keyword>
<comment type="function">
    <text evidence="1">Efflux system for nickel and cobalt.</text>
</comment>
<evidence type="ECO:0000256" key="13">
    <source>
        <dbReference type="RuleBase" id="RU362101"/>
    </source>
</evidence>
<evidence type="ECO:0000313" key="15">
    <source>
        <dbReference type="Proteomes" id="UP000198703"/>
    </source>
</evidence>
<evidence type="ECO:0000256" key="2">
    <source>
        <dbReference type="ARBA" id="ARBA00004651"/>
    </source>
</evidence>
<keyword evidence="11 13" id="KW-0472">Membrane</keyword>
<evidence type="ECO:0000256" key="12">
    <source>
        <dbReference type="ARBA" id="ARBA00023285"/>
    </source>
</evidence>
<organism evidence="14 15">
    <name type="scientific">Rubrimonas cliftonensis</name>
    <dbReference type="NCBI Taxonomy" id="89524"/>
    <lineage>
        <taxon>Bacteria</taxon>
        <taxon>Pseudomonadati</taxon>
        <taxon>Pseudomonadota</taxon>
        <taxon>Alphaproteobacteria</taxon>
        <taxon>Rhodobacterales</taxon>
        <taxon>Paracoccaceae</taxon>
        <taxon>Rubrimonas</taxon>
    </lineage>
</organism>
<dbReference type="RefSeq" id="WP_093247976.1">
    <property type="nucleotide sequence ID" value="NZ_FNQM01000001.1"/>
</dbReference>
<keyword evidence="10" id="KW-0921">Nickel transport</keyword>
<keyword evidence="3" id="KW-0171">Cobalt transport</keyword>
<evidence type="ECO:0000256" key="8">
    <source>
        <dbReference type="ARBA" id="ARBA00022989"/>
    </source>
</evidence>
<keyword evidence="9" id="KW-0406">Ion transport</keyword>
<name>A0A1H3W423_9RHOB</name>
<feature type="transmembrane region" description="Helical" evidence="13">
    <location>
        <begin position="268"/>
        <end position="293"/>
    </location>
</feature>
<gene>
    <name evidence="14" type="ORF">SAMN05444370_101474</name>
</gene>
<dbReference type="InterPro" id="IPR051224">
    <property type="entry name" value="NiCoT_RcnA"/>
</dbReference>
<dbReference type="GO" id="GO:0046583">
    <property type="term" value="F:monoatomic cation efflux transmembrane transporter activity"/>
    <property type="evidence" value="ECO:0007669"/>
    <property type="project" value="TreeGrafter"/>
</dbReference>
<dbReference type="STRING" id="89524.SAMN05444370_101474"/>